<dbReference type="InterPro" id="IPR027417">
    <property type="entry name" value="P-loop_NTPase"/>
</dbReference>
<sequence>MRVVWLCGPSGVGKSAAGFEIFARLGRAGVRAAYLDTDQISLVHPPPPDGTHHARARALAALWPVFEAAGAGWLVVSGYVDTADDVLPYGPALPAGVVRVRLRVGVADRVLHLATTPSGPRAIAGGPAGAHAHGEGGEVVWLCGARGAGVSTAGYEVFRRVLASGVRAAYVDLRQISFLGPGTGVDPAVAGQTLAALWSVHRSAGAECLVVAGPADDRDTLARYAAALPGTAVTVCRLDAGPAALAERLRLRALGQGPAIPGDDLAGRTPEEVRGWAGRAARQARDLRRAGVGDVHVDTDGLTPSRVAELVLQAAWRGSR</sequence>
<proteinExistence type="predicted"/>
<organism evidence="1 2">
    <name type="scientific">Nonomuraea endophytica</name>
    <dbReference type="NCBI Taxonomy" id="714136"/>
    <lineage>
        <taxon>Bacteria</taxon>
        <taxon>Bacillati</taxon>
        <taxon>Actinomycetota</taxon>
        <taxon>Actinomycetes</taxon>
        <taxon>Streptosporangiales</taxon>
        <taxon>Streptosporangiaceae</taxon>
        <taxon>Nonomuraea</taxon>
    </lineage>
</organism>
<keyword evidence="2" id="KW-1185">Reference proteome</keyword>
<accession>A0A7W8EKD7</accession>
<name>A0A7W8EKD7_9ACTN</name>
<dbReference type="AlphaFoldDB" id="A0A7W8EKD7"/>
<evidence type="ECO:0000313" key="2">
    <source>
        <dbReference type="Proteomes" id="UP000568380"/>
    </source>
</evidence>
<reference evidence="1 2" key="1">
    <citation type="submission" date="2020-08" db="EMBL/GenBank/DDBJ databases">
        <title>Genomic Encyclopedia of Type Strains, Phase IV (KMG-IV): sequencing the most valuable type-strain genomes for metagenomic binning, comparative biology and taxonomic classification.</title>
        <authorList>
            <person name="Goeker M."/>
        </authorList>
    </citation>
    <scope>NUCLEOTIDE SEQUENCE [LARGE SCALE GENOMIC DNA]</scope>
    <source>
        <strain evidence="1 2">DSM 45385</strain>
    </source>
</reference>
<gene>
    <name evidence="1" type="ORF">HNR40_007167</name>
</gene>
<dbReference type="Proteomes" id="UP000568380">
    <property type="component" value="Unassembled WGS sequence"/>
</dbReference>
<protein>
    <submittedName>
        <fullName evidence="1">Uncharacterized protein</fullName>
    </submittedName>
</protein>
<dbReference type="EMBL" id="JACHIN010000011">
    <property type="protein sequence ID" value="MBB5081672.1"/>
    <property type="molecule type" value="Genomic_DNA"/>
</dbReference>
<evidence type="ECO:0000313" key="1">
    <source>
        <dbReference type="EMBL" id="MBB5081672.1"/>
    </source>
</evidence>
<dbReference type="SUPFAM" id="SSF52540">
    <property type="entry name" value="P-loop containing nucleoside triphosphate hydrolases"/>
    <property type="match status" value="2"/>
</dbReference>
<comment type="caution">
    <text evidence="1">The sequence shown here is derived from an EMBL/GenBank/DDBJ whole genome shotgun (WGS) entry which is preliminary data.</text>
</comment>
<dbReference type="RefSeq" id="WP_184969230.1">
    <property type="nucleotide sequence ID" value="NZ_JACHIN010000011.1"/>
</dbReference>
<dbReference type="Gene3D" id="3.40.50.300">
    <property type="entry name" value="P-loop containing nucleotide triphosphate hydrolases"/>
    <property type="match status" value="2"/>
</dbReference>